<protein>
    <submittedName>
        <fullName evidence="3">Ovule protein</fullName>
    </submittedName>
</protein>
<organism evidence="3">
    <name type="scientific">Thelazia callipaeda</name>
    <name type="common">Oriental eyeworm</name>
    <name type="synonym">Parasitic nematode</name>
    <dbReference type="NCBI Taxonomy" id="103827"/>
    <lineage>
        <taxon>Eukaryota</taxon>
        <taxon>Metazoa</taxon>
        <taxon>Ecdysozoa</taxon>
        <taxon>Nematoda</taxon>
        <taxon>Chromadorea</taxon>
        <taxon>Rhabditida</taxon>
        <taxon>Spirurina</taxon>
        <taxon>Spiruromorpha</taxon>
        <taxon>Thelazioidea</taxon>
        <taxon>Thelaziidae</taxon>
        <taxon>Thelazia</taxon>
    </lineage>
</organism>
<reference evidence="3" key="1">
    <citation type="submission" date="2017-02" db="UniProtKB">
        <authorList>
            <consortium name="WormBaseParasite"/>
        </authorList>
    </citation>
    <scope>IDENTIFICATION</scope>
</reference>
<dbReference type="Proteomes" id="UP000276776">
    <property type="component" value="Unassembled WGS sequence"/>
</dbReference>
<gene>
    <name evidence="1" type="ORF">TCLT_LOCUS343</name>
</gene>
<dbReference type="AlphaFoldDB" id="A0A0N5CJX0"/>
<evidence type="ECO:0000313" key="2">
    <source>
        <dbReference type="Proteomes" id="UP000276776"/>
    </source>
</evidence>
<evidence type="ECO:0000313" key="3">
    <source>
        <dbReference type="WBParaSite" id="TCLT_0000034201-mRNA-1"/>
    </source>
</evidence>
<dbReference type="WBParaSite" id="TCLT_0000034201-mRNA-1">
    <property type="protein sequence ID" value="TCLT_0000034201-mRNA-1"/>
    <property type="gene ID" value="TCLT_0000034201"/>
</dbReference>
<dbReference type="EMBL" id="UYYF01000022">
    <property type="protein sequence ID" value="VDM95274.1"/>
    <property type="molecule type" value="Genomic_DNA"/>
</dbReference>
<dbReference type="OrthoDB" id="2194416at2759"/>
<proteinExistence type="predicted"/>
<accession>A0A0N5CJX0</accession>
<reference evidence="1 2" key="2">
    <citation type="submission" date="2018-11" db="EMBL/GenBank/DDBJ databases">
        <authorList>
            <consortium name="Pathogen Informatics"/>
        </authorList>
    </citation>
    <scope>NUCLEOTIDE SEQUENCE [LARGE SCALE GENOMIC DNA]</scope>
</reference>
<name>A0A0N5CJX0_THECL</name>
<sequence length="116" mass="13330">MNLILAFKRDCHEALSMLTKLVRVYESKIKTNDSDAHWKSKTSDLICSESSFIGNEPRNILSKCGNKKSQRILDHDVKKNSKVGDNDSRHNEYLEEFVSEHEVHDLEQIPTSPSEN</sequence>
<keyword evidence="2" id="KW-1185">Reference proteome</keyword>
<evidence type="ECO:0000313" key="1">
    <source>
        <dbReference type="EMBL" id="VDM95274.1"/>
    </source>
</evidence>